<comment type="similarity">
    <text evidence="10">Belongs to the MurCDEF family. MurF subfamily.</text>
</comment>
<keyword evidence="3 10" id="KW-0132">Cell division</keyword>
<dbReference type="Gene3D" id="3.40.1190.10">
    <property type="entry name" value="Mur-like, catalytic domain"/>
    <property type="match status" value="1"/>
</dbReference>
<dbReference type="UniPathway" id="UPA00219"/>
<dbReference type="InterPro" id="IPR004101">
    <property type="entry name" value="Mur_ligase_C"/>
</dbReference>
<organism evidence="15 16">
    <name type="scientific">Corynebacterium occultum</name>
    <dbReference type="NCBI Taxonomy" id="2675219"/>
    <lineage>
        <taxon>Bacteria</taxon>
        <taxon>Bacillati</taxon>
        <taxon>Actinomycetota</taxon>
        <taxon>Actinomycetes</taxon>
        <taxon>Mycobacteriales</taxon>
        <taxon>Corynebacteriaceae</taxon>
        <taxon>Corynebacterium</taxon>
    </lineage>
</organism>
<dbReference type="PANTHER" id="PTHR43024:SF1">
    <property type="entry name" value="UDP-N-ACETYLMURAMOYL-TRIPEPTIDE--D-ALANYL-D-ALANINE LIGASE"/>
    <property type="match status" value="1"/>
</dbReference>
<keyword evidence="8 10" id="KW-0131">Cell cycle</keyword>
<dbReference type="RefSeq" id="WP_156231252.1">
    <property type="nucleotide sequence ID" value="NZ_CP046455.1"/>
</dbReference>
<dbReference type="InterPro" id="IPR005863">
    <property type="entry name" value="UDP-N-AcMur_synth"/>
</dbReference>
<dbReference type="SUPFAM" id="SSF63418">
    <property type="entry name" value="MurE/MurF N-terminal domain"/>
    <property type="match status" value="1"/>
</dbReference>
<evidence type="ECO:0000256" key="1">
    <source>
        <dbReference type="ARBA" id="ARBA00022490"/>
    </source>
</evidence>
<evidence type="ECO:0000313" key="16">
    <source>
        <dbReference type="Proteomes" id="UP000424462"/>
    </source>
</evidence>
<sequence length="496" mass="51089">MIPMTLAKIAEIVGGELHDVPNPEVQVHGSVEFDSRKVRSGGLFIALAGARVDGHDFAEKAIADGAVAVLAARPVGVPAVVVKPTGKPSGNAEVFTHDEDGSAAAVLQALAALAQAVSTRLVKEGNLNIVGITGSAGKTSTKDFIATVLEQQGPTVAPPGSFNNEIGHPYTVLRCENSTRNLVSELSARGIGHIAHLAKIAPPRIGVVLNVGTAHLGEFGSRENIAQAKGELVEALPSAAEGGVAVLNADDPLVAGMAPRTSAGVLRYSATTPPAPGADIYATAIRLDDIARASFTVHAPDSEPVAVKLRVFGEHQVSNALAAVAVGLASGLALPEITAALQRHTNASAHRMDVNTRPDGVTVINDAYNANPDSMRAGIAALAYTTSARPEARSFAVLGEMGELGEDSVSAHRELGRVLAKYHVQNLIAVGSTPACRAMATVAAEQGINTEIVSDAGHAVDLLRTQLSRDDVVLVKASNSQGLWRVAEELLATGPA</sequence>
<dbReference type="SUPFAM" id="SSF53244">
    <property type="entry name" value="MurD-like peptide ligases, peptide-binding domain"/>
    <property type="match status" value="1"/>
</dbReference>
<dbReference type="GO" id="GO:0071555">
    <property type="term" value="P:cell wall organization"/>
    <property type="evidence" value="ECO:0007669"/>
    <property type="project" value="UniProtKB-KW"/>
</dbReference>
<dbReference type="InterPro" id="IPR036615">
    <property type="entry name" value="Mur_ligase_C_dom_sf"/>
</dbReference>
<dbReference type="InterPro" id="IPR036565">
    <property type="entry name" value="Mur-like_cat_sf"/>
</dbReference>
<comment type="subcellular location">
    <subcellularLocation>
        <location evidence="10 11">Cytoplasm</location>
    </subcellularLocation>
</comment>
<evidence type="ECO:0000256" key="4">
    <source>
        <dbReference type="ARBA" id="ARBA00022741"/>
    </source>
</evidence>
<accession>A0A6B8WCU1</accession>
<keyword evidence="5 10" id="KW-0067">ATP-binding</keyword>
<dbReference type="Gene3D" id="3.90.190.20">
    <property type="entry name" value="Mur ligase, C-terminal domain"/>
    <property type="match status" value="1"/>
</dbReference>
<reference evidence="15 16" key="1">
    <citation type="submission" date="2019-11" db="EMBL/GenBank/DDBJ databases">
        <title>Complete genome sequence of Corynebacterium kalinowskii 1959, a novel Corynebacterium species isolated from soil of a small paddock in Vilsendorf, Germany.</title>
        <authorList>
            <person name="Schaffert L."/>
            <person name="Ruwe M."/>
            <person name="Milse J."/>
            <person name="Hanuschka K."/>
            <person name="Ortseifen V."/>
            <person name="Droste J."/>
            <person name="Brandt D."/>
            <person name="Schlueter L."/>
            <person name="Kutter Y."/>
            <person name="Vinke S."/>
            <person name="Viehoefer P."/>
            <person name="Jacob L."/>
            <person name="Luebke N.-C."/>
            <person name="Schulte-Berndt E."/>
            <person name="Hain C."/>
            <person name="Linder M."/>
            <person name="Schmidt P."/>
            <person name="Wollenschlaeger L."/>
            <person name="Luttermann T."/>
            <person name="Thieme E."/>
            <person name="Hassa J."/>
            <person name="Haak M."/>
            <person name="Wittchen M."/>
            <person name="Mentz A."/>
            <person name="Persicke M."/>
            <person name="Busche T."/>
            <person name="Ruckert C."/>
        </authorList>
    </citation>
    <scope>NUCLEOTIDE SEQUENCE [LARGE SCALE GENOMIC DNA]</scope>
    <source>
        <strain evidence="15 16">2039</strain>
    </source>
</reference>
<evidence type="ECO:0000259" key="12">
    <source>
        <dbReference type="Pfam" id="PF01225"/>
    </source>
</evidence>
<dbReference type="Pfam" id="PF08245">
    <property type="entry name" value="Mur_ligase_M"/>
    <property type="match status" value="1"/>
</dbReference>
<evidence type="ECO:0000259" key="13">
    <source>
        <dbReference type="Pfam" id="PF02875"/>
    </source>
</evidence>
<evidence type="ECO:0000256" key="8">
    <source>
        <dbReference type="ARBA" id="ARBA00023306"/>
    </source>
</evidence>
<evidence type="ECO:0000259" key="14">
    <source>
        <dbReference type="Pfam" id="PF08245"/>
    </source>
</evidence>
<dbReference type="GO" id="GO:0008766">
    <property type="term" value="F:UDP-N-acetylmuramoylalanyl-D-glutamyl-2,6-diaminopimelate-D-alanyl-D-alanine ligase activity"/>
    <property type="evidence" value="ECO:0007669"/>
    <property type="project" value="RHEA"/>
</dbReference>
<evidence type="ECO:0000256" key="3">
    <source>
        <dbReference type="ARBA" id="ARBA00022618"/>
    </source>
</evidence>
<keyword evidence="6 10" id="KW-0133">Cell shape</keyword>
<dbReference type="Gene3D" id="3.40.1390.10">
    <property type="entry name" value="MurE/MurF, N-terminal domain"/>
    <property type="match status" value="1"/>
</dbReference>
<dbReference type="GO" id="GO:0005524">
    <property type="term" value="F:ATP binding"/>
    <property type="evidence" value="ECO:0007669"/>
    <property type="project" value="UniProtKB-UniRule"/>
</dbReference>
<dbReference type="SUPFAM" id="SSF53623">
    <property type="entry name" value="MurD-like peptide ligases, catalytic domain"/>
    <property type="match status" value="1"/>
</dbReference>
<comment type="function">
    <text evidence="10 11">Involved in cell wall formation. Catalyzes the final step in the synthesis of UDP-N-acetylmuramoyl-pentapeptide, the precursor of murein.</text>
</comment>
<dbReference type="GO" id="GO:0008360">
    <property type="term" value="P:regulation of cell shape"/>
    <property type="evidence" value="ECO:0007669"/>
    <property type="project" value="UniProtKB-KW"/>
</dbReference>
<dbReference type="AlphaFoldDB" id="A0A6B8WCU1"/>
<keyword evidence="1 10" id="KW-0963">Cytoplasm</keyword>
<comment type="pathway">
    <text evidence="10 11">Cell wall biogenesis; peptidoglycan biosynthesis.</text>
</comment>
<feature type="domain" description="Mur ligase C-terminal" evidence="13">
    <location>
        <begin position="350"/>
        <end position="478"/>
    </location>
</feature>
<protein>
    <recommendedName>
        <fullName evidence="10 11">UDP-N-acetylmuramoyl-tripeptide--D-alanyl-D-alanine ligase</fullName>
        <ecNumber evidence="10 11">6.3.2.10</ecNumber>
    </recommendedName>
    <alternativeName>
        <fullName evidence="10">D-alanyl-D-alanine-adding enzyme</fullName>
    </alternativeName>
</protein>
<dbReference type="EMBL" id="CP046455">
    <property type="protein sequence ID" value="QGU07810.1"/>
    <property type="molecule type" value="Genomic_DNA"/>
</dbReference>
<evidence type="ECO:0000256" key="7">
    <source>
        <dbReference type="ARBA" id="ARBA00022984"/>
    </source>
</evidence>
<keyword evidence="16" id="KW-1185">Reference proteome</keyword>
<dbReference type="InterPro" id="IPR013221">
    <property type="entry name" value="Mur_ligase_cen"/>
</dbReference>
<dbReference type="GO" id="GO:0051301">
    <property type="term" value="P:cell division"/>
    <property type="evidence" value="ECO:0007669"/>
    <property type="project" value="UniProtKB-KW"/>
</dbReference>
<dbReference type="InterPro" id="IPR035911">
    <property type="entry name" value="MurE/MurF_N"/>
</dbReference>
<keyword evidence="4 10" id="KW-0547">Nucleotide-binding</keyword>
<dbReference type="Pfam" id="PF02875">
    <property type="entry name" value="Mur_ligase_C"/>
    <property type="match status" value="1"/>
</dbReference>
<evidence type="ECO:0000256" key="5">
    <source>
        <dbReference type="ARBA" id="ARBA00022840"/>
    </source>
</evidence>
<evidence type="ECO:0000256" key="2">
    <source>
        <dbReference type="ARBA" id="ARBA00022598"/>
    </source>
</evidence>
<proteinExistence type="inferred from homology"/>
<feature type="domain" description="Mur ligase central" evidence="14">
    <location>
        <begin position="132"/>
        <end position="326"/>
    </location>
</feature>
<dbReference type="GO" id="GO:0009252">
    <property type="term" value="P:peptidoglycan biosynthetic process"/>
    <property type="evidence" value="ECO:0007669"/>
    <property type="project" value="UniProtKB-UniRule"/>
</dbReference>
<dbReference type="GO" id="GO:0047480">
    <property type="term" value="F:UDP-N-acetylmuramoyl-tripeptide-D-alanyl-D-alanine ligase activity"/>
    <property type="evidence" value="ECO:0007669"/>
    <property type="project" value="UniProtKB-UniRule"/>
</dbReference>
<feature type="domain" description="Mur ligase N-terminal catalytic" evidence="12">
    <location>
        <begin position="31"/>
        <end position="115"/>
    </location>
</feature>
<keyword evidence="7 10" id="KW-0573">Peptidoglycan synthesis</keyword>
<dbReference type="InterPro" id="IPR000713">
    <property type="entry name" value="Mur_ligase_N"/>
</dbReference>
<dbReference type="PANTHER" id="PTHR43024">
    <property type="entry name" value="UDP-N-ACETYLMURAMOYL-TRIPEPTIDE--D-ALANYL-D-ALANINE LIGASE"/>
    <property type="match status" value="1"/>
</dbReference>
<comment type="catalytic activity">
    <reaction evidence="10 11">
        <text>D-alanyl-D-alanine + UDP-N-acetyl-alpha-D-muramoyl-L-alanyl-gamma-D-glutamyl-meso-2,6-diaminopimelate + ATP = UDP-N-acetyl-alpha-D-muramoyl-L-alanyl-gamma-D-glutamyl-meso-2,6-diaminopimeloyl-D-alanyl-D-alanine + ADP + phosphate + H(+)</text>
        <dbReference type="Rhea" id="RHEA:28374"/>
        <dbReference type="ChEBI" id="CHEBI:15378"/>
        <dbReference type="ChEBI" id="CHEBI:30616"/>
        <dbReference type="ChEBI" id="CHEBI:43474"/>
        <dbReference type="ChEBI" id="CHEBI:57822"/>
        <dbReference type="ChEBI" id="CHEBI:61386"/>
        <dbReference type="ChEBI" id="CHEBI:83905"/>
        <dbReference type="ChEBI" id="CHEBI:456216"/>
        <dbReference type="EC" id="6.3.2.10"/>
    </reaction>
</comment>
<dbReference type="HAMAP" id="MF_02019">
    <property type="entry name" value="MurF"/>
    <property type="match status" value="1"/>
</dbReference>
<dbReference type="GO" id="GO:0005737">
    <property type="term" value="C:cytoplasm"/>
    <property type="evidence" value="ECO:0007669"/>
    <property type="project" value="UniProtKB-SubCell"/>
</dbReference>
<evidence type="ECO:0000313" key="15">
    <source>
        <dbReference type="EMBL" id="QGU07810.1"/>
    </source>
</evidence>
<dbReference type="Pfam" id="PF01225">
    <property type="entry name" value="Mur_ligase"/>
    <property type="match status" value="1"/>
</dbReference>
<dbReference type="InterPro" id="IPR051046">
    <property type="entry name" value="MurCDEF_CellWall_CoF430Synth"/>
</dbReference>
<feature type="binding site" evidence="10">
    <location>
        <begin position="134"/>
        <end position="140"/>
    </location>
    <ligand>
        <name>ATP</name>
        <dbReference type="ChEBI" id="CHEBI:30616"/>
    </ligand>
</feature>
<dbReference type="KEGG" id="cok:COCCU_09430"/>
<dbReference type="Proteomes" id="UP000424462">
    <property type="component" value="Chromosome"/>
</dbReference>
<evidence type="ECO:0000256" key="10">
    <source>
        <dbReference type="HAMAP-Rule" id="MF_02019"/>
    </source>
</evidence>
<evidence type="ECO:0000256" key="11">
    <source>
        <dbReference type="RuleBase" id="RU004136"/>
    </source>
</evidence>
<keyword evidence="2 10" id="KW-0436">Ligase</keyword>
<name>A0A6B8WCU1_9CORY</name>
<dbReference type="NCBIfam" id="TIGR01143">
    <property type="entry name" value="murF"/>
    <property type="match status" value="1"/>
</dbReference>
<gene>
    <name evidence="10 15" type="primary">murF</name>
    <name evidence="15" type="ORF">COCCU_09430</name>
</gene>
<evidence type="ECO:0000256" key="6">
    <source>
        <dbReference type="ARBA" id="ARBA00022960"/>
    </source>
</evidence>
<dbReference type="EC" id="6.3.2.10" evidence="10 11"/>
<keyword evidence="9 10" id="KW-0961">Cell wall biogenesis/degradation</keyword>
<evidence type="ECO:0000256" key="9">
    <source>
        <dbReference type="ARBA" id="ARBA00023316"/>
    </source>
</evidence>